<gene>
    <name evidence="3" type="primary">ZBED1_126</name>
    <name evidence="3" type="ORF">N1851_024550</name>
</gene>
<feature type="region of interest" description="Disordered" evidence="2">
    <location>
        <begin position="266"/>
        <end position="289"/>
    </location>
</feature>
<sequence length="396" mass="44941">MVAAFRRNDEEDNESSFEEDSLQDSDEEGEDLDVDESIGRYGTWERTPCVVHTLQLVVNMIQKEPAIKKLLDKLRHLVRLFRKSSVAIERLLGKCGLTLTNDCPTRWSSTYLMMSRALEVKDHVASVAESMTWDSLQPSEWQRLAILKDLLLPFAEHTKVLESDTNSLSLVVPALLDLRGHLSEFSRSRSYKDAATLAQKMSANMELRFALFLDVTDDRFSPLAAAACFVDPCVSAEVLLENEDEEIQDLLKKAEDYITRSVTPRICEEEETDEEENRQAETAETAPLPKQPRFRFFSPSCPARPRTPRASIRQEIQKYKDTLSKAADAQEWMEFCDTVFERLKPLALDLLAMPASQAFAERVFSVTGDLSTGRRNRARTTLERSAFLKLNSGNSS</sequence>
<keyword evidence="4" id="KW-1185">Reference proteome</keyword>
<evidence type="ECO:0000313" key="4">
    <source>
        <dbReference type="Proteomes" id="UP001174136"/>
    </source>
</evidence>
<dbReference type="InterPro" id="IPR052035">
    <property type="entry name" value="ZnF_BED_domain_contain"/>
</dbReference>
<keyword evidence="1" id="KW-0175">Coiled coil</keyword>
<evidence type="ECO:0000313" key="3">
    <source>
        <dbReference type="EMBL" id="KAK0138901.1"/>
    </source>
</evidence>
<organism evidence="3 4">
    <name type="scientific">Merluccius polli</name>
    <name type="common">Benguela hake</name>
    <name type="synonym">Merluccius cadenati</name>
    <dbReference type="NCBI Taxonomy" id="89951"/>
    <lineage>
        <taxon>Eukaryota</taxon>
        <taxon>Metazoa</taxon>
        <taxon>Chordata</taxon>
        <taxon>Craniata</taxon>
        <taxon>Vertebrata</taxon>
        <taxon>Euteleostomi</taxon>
        <taxon>Actinopterygii</taxon>
        <taxon>Neopterygii</taxon>
        <taxon>Teleostei</taxon>
        <taxon>Neoteleostei</taxon>
        <taxon>Acanthomorphata</taxon>
        <taxon>Zeiogadaria</taxon>
        <taxon>Gadariae</taxon>
        <taxon>Gadiformes</taxon>
        <taxon>Gadoidei</taxon>
        <taxon>Merlucciidae</taxon>
        <taxon>Merluccius</taxon>
    </lineage>
</organism>
<comment type="caution">
    <text evidence="3">The sequence shown here is derived from an EMBL/GenBank/DDBJ whole genome shotgun (WGS) entry which is preliminary data.</text>
</comment>
<dbReference type="EMBL" id="JAOPHQ010004563">
    <property type="protein sequence ID" value="KAK0138901.1"/>
    <property type="molecule type" value="Genomic_DNA"/>
</dbReference>
<evidence type="ECO:0000256" key="1">
    <source>
        <dbReference type="SAM" id="Coils"/>
    </source>
</evidence>
<dbReference type="InterPro" id="IPR012337">
    <property type="entry name" value="RNaseH-like_sf"/>
</dbReference>
<accession>A0AA47NUD1</accession>
<name>A0AA47NUD1_MERPO</name>
<dbReference type="PANTHER" id="PTHR46481:SF4">
    <property type="entry name" value="ZINC FINGER BED DOMAIN-CONTAINING PROTEIN 4"/>
    <property type="match status" value="1"/>
</dbReference>
<dbReference type="AlphaFoldDB" id="A0AA47NUD1"/>
<feature type="region of interest" description="Disordered" evidence="2">
    <location>
        <begin position="1"/>
        <end position="32"/>
    </location>
</feature>
<feature type="coiled-coil region" evidence="1">
    <location>
        <begin position="233"/>
        <end position="260"/>
    </location>
</feature>
<evidence type="ECO:0000256" key="2">
    <source>
        <dbReference type="SAM" id="MobiDB-lite"/>
    </source>
</evidence>
<feature type="compositionally biased region" description="Acidic residues" evidence="2">
    <location>
        <begin position="10"/>
        <end position="32"/>
    </location>
</feature>
<dbReference type="SUPFAM" id="SSF53098">
    <property type="entry name" value="Ribonuclease H-like"/>
    <property type="match status" value="1"/>
</dbReference>
<protein>
    <submittedName>
        <fullName evidence="3">Zinc finger BED domain-containing protein 1</fullName>
    </submittedName>
</protein>
<proteinExistence type="predicted"/>
<dbReference type="PANTHER" id="PTHR46481">
    <property type="entry name" value="ZINC FINGER BED DOMAIN-CONTAINING PROTEIN 4"/>
    <property type="match status" value="1"/>
</dbReference>
<dbReference type="Proteomes" id="UP001174136">
    <property type="component" value="Unassembled WGS sequence"/>
</dbReference>
<reference evidence="3" key="1">
    <citation type="journal article" date="2023" name="Front. Mar. Sci.">
        <title>A new Merluccius polli reference genome to investigate the effects of global change in West African waters.</title>
        <authorList>
            <person name="Mateo J.L."/>
            <person name="Blanco-Fernandez C."/>
            <person name="Garcia-Vazquez E."/>
            <person name="Machado-Schiaffino G."/>
        </authorList>
    </citation>
    <scope>NUCLEOTIDE SEQUENCE</scope>
    <source>
        <strain evidence="3">C29</strain>
        <tissue evidence="3">Fin</tissue>
    </source>
</reference>